<feature type="region of interest" description="Disordered" evidence="1">
    <location>
        <begin position="201"/>
        <end position="240"/>
    </location>
</feature>
<feature type="region of interest" description="Disordered" evidence="1">
    <location>
        <begin position="835"/>
        <end position="870"/>
    </location>
</feature>
<dbReference type="Pfam" id="PF17667">
    <property type="entry name" value="Pkinase_fungal"/>
    <property type="match status" value="1"/>
</dbReference>
<dbReference type="Proteomes" id="UP001385951">
    <property type="component" value="Unassembled WGS sequence"/>
</dbReference>
<organism evidence="3 4">
    <name type="scientific">Cerrena zonata</name>
    <dbReference type="NCBI Taxonomy" id="2478898"/>
    <lineage>
        <taxon>Eukaryota</taxon>
        <taxon>Fungi</taxon>
        <taxon>Dikarya</taxon>
        <taxon>Basidiomycota</taxon>
        <taxon>Agaricomycotina</taxon>
        <taxon>Agaricomycetes</taxon>
        <taxon>Polyporales</taxon>
        <taxon>Cerrenaceae</taxon>
        <taxon>Cerrena</taxon>
    </lineage>
</organism>
<accession>A0AAW0FV32</accession>
<comment type="caution">
    <text evidence="3">The sequence shown here is derived from an EMBL/GenBank/DDBJ whole genome shotgun (WGS) entry which is preliminary data.</text>
</comment>
<dbReference type="PROSITE" id="PS00109">
    <property type="entry name" value="PROTEIN_KINASE_TYR"/>
    <property type="match status" value="1"/>
</dbReference>
<dbReference type="InterPro" id="IPR011009">
    <property type="entry name" value="Kinase-like_dom_sf"/>
</dbReference>
<dbReference type="PROSITE" id="PS50011">
    <property type="entry name" value="PROTEIN_KINASE_DOM"/>
    <property type="match status" value="1"/>
</dbReference>
<feature type="region of interest" description="Disordered" evidence="1">
    <location>
        <begin position="522"/>
        <end position="552"/>
    </location>
</feature>
<evidence type="ECO:0000313" key="4">
    <source>
        <dbReference type="Proteomes" id="UP001385951"/>
    </source>
</evidence>
<feature type="compositionally biased region" description="Polar residues" evidence="1">
    <location>
        <begin position="522"/>
        <end position="548"/>
    </location>
</feature>
<sequence>MDREGTDRVGTTQTTSTKGSTGPDTNSNEPHLTDPSSTSGLEGNLSLLAIEETPRRCSSTDTTNVHQKTLKTLRIMYIKELGPTIPEVSWDFFAGAILPHVPADKLEKICKAVNASDTLVADNRWKVFPLDSSNKKMPVEDVTFSVMTTIWDRVVAIAETELNKKPTSRLQSKPTQTMSSETALGASFKFDAITTSIISRGAGTGPDWKIPKKKSQIQQPSSLVPPPPPPPNTSSTLLPSPIIPDKLVVNKEVEAQQQHEALSREAADATTVWEYKCQSNPKETNQNVLQVVGAASHILHNDPCRRHTFGVTIEDKRTRVWYFSRSLAMVSESFDFISENRNRFIHLLVSLAFATDVEIGFDPSVKRRLVQHDDAESVICYDILVNGRWYQTMDCLDNYRASRVVGRATRVWQVRLRPEEAKNDEEKSATYALKDVWIGETARSEKMILDDICTRVNTVYPISDFEEGFRERYFMDILADEVVRVDGSDDTLSNFLGAIPFPKDYGSFKLEEELDPPTLVTTLRGSQSTTPVGASVPDTTEPSGNRASKASAPSFEARQHRRILFRDVGKTLGKISNLQEYLTHLAHVTKGLEYMHSAGYVHRDYSPTNLLVCRGLCKITDLEYCKQYDQIKLNLIDDAAKHGFKTGTPAFMPIEMLDGRYQFRPVPGPAQRSTVLQNLNFLEEQENWAPAPTVVRHNYLHDVESIWWIAMYGLLTTVPVNTDRASTAQDRQLEVATAVFRNRLECSIERRSLIQEREELRRLRNQILPHEYYDSSTLVMGVAVYLVNEYRIFEQFSDTYNFSQLSNLYMRTKGLYEQAASVAVTQTMDLPGWKSREIEPKVQVRGQKRKQNDEQTTEVSSSKRNKVGQA</sequence>
<dbReference type="GO" id="GO:0005524">
    <property type="term" value="F:ATP binding"/>
    <property type="evidence" value="ECO:0007669"/>
    <property type="project" value="InterPro"/>
</dbReference>
<evidence type="ECO:0000259" key="2">
    <source>
        <dbReference type="PROSITE" id="PS50011"/>
    </source>
</evidence>
<proteinExistence type="predicted"/>
<evidence type="ECO:0000313" key="3">
    <source>
        <dbReference type="EMBL" id="KAK7684928.1"/>
    </source>
</evidence>
<name>A0AAW0FV32_9APHY</name>
<dbReference type="SMART" id="SM00220">
    <property type="entry name" value="S_TKc"/>
    <property type="match status" value="1"/>
</dbReference>
<dbReference type="PANTHER" id="PTHR38248:SF2">
    <property type="entry name" value="FUNK1 11"/>
    <property type="match status" value="1"/>
</dbReference>
<feature type="region of interest" description="Disordered" evidence="1">
    <location>
        <begin position="1"/>
        <end position="42"/>
    </location>
</feature>
<keyword evidence="4" id="KW-1185">Reference proteome</keyword>
<feature type="compositionally biased region" description="Pro residues" evidence="1">
    <location>
        <begin position="223"/>
        <end position="232"/>
    </location>
</feature>
<gene>
    <name evidence="3" type="ORF">QCA50_011763</name>
</gene>
<protein>
    <recommendedName>
        <fullName evidence="2">Protein kinase domain-containing protein</fullName>
    </recommendedName>
</protein>
<dbReference type="GO" id="GO:0004672">
    <property type="term" value="F:protein kinase activity"/>
    <property type="evidence" value="ECO:0007669"/>
    <property type="project" value="InterPro"/>
</dbReference>
<feature type="compositionally biased region" description="Polar residues" evidence="1">
    <location>
        <begin position="23"/>
        <end position="41"/>
    </location>
</feature>
<dbReference type="AlphaFoldDB" id="A0AAW0FV32"/>
<evidence type="ECO:0000256" key="1">
    <source>
        <dbReference type="SAM" id="MobiDB-lite"/>
    </source>
</evidence>
<feature type="domain" description="Protein kinase" evidence="2">
    <location>
        <begin position="399"/>
        <end position="773"/>
    </location>
</feature>
<dbReference type="InterPro" id="IPR008266">
    <property type="entry name" value="Tyr_kinase_AS"/>
</dbReference>
<reference evidence="3 4" key="1">
    <citation type="submission" date="2022-09" db="EMBL/GenBank/DDBJ databases">
        <authorList>
            <person name="Palmer J.M."/>
        </authorList>
    </citation>
    <scope>NUCLEOTIDE SEQUENCE [LARGE SCALE GENOMIC DNA]</scope>
    <source>
        <strain evidence="3 4">DSM 7382</strain>
    </source>
</reference>
<dbReference type="InterPro" id="IPR040976">
    <property type="entry name" value="Pkinase_fungal"/>
</dbReference>
<dbReference type="SUPFAM" id="SSF56112">
    <property type="entry name" value="Protein kinase-like (PK-like)"/>
    <property type="match status" value="1"/>
</dbReference>
<feature type="compositionally biased region" description="Low complexity" evidence="1">
    <location>
        <begin position="10"/>
        <end position="22"/>
    </location>
</feature>
<dbReference type="Gene3D" id="1.10.510.10">
    <property type="entry name" value="Transferase(Phosphotransferase) domain 1"/>
    <property type="match status" value="1"/>
</dbReference>
<dbReference type="EMBL" id="JASBNA010000022">
    <property type="protein sequence ID" value="KAK7684928.1"/>
    <property type="molecule type" value="Genomic_DNA"/>
</dbReference>
<dbReference type="InterPro" id="IPR000719">
    <property type="entry name" value="Prot_kinase_dom"/>
</dbReference>
<dbReference type="PANTHER" id="PTHR38248">
    <property type="entry name" value="FUNK1 6"/>
    <property type="match status" value="1"/>
</dbReference>